<dbReference type="eggNOG" id="arCOG04420">
    <property type="taxonomic scope" value="Archaea"/>
</dbReference>
<dbReference type="GeneID" id="7271838"/>
<evidence type="ECO:0008006" key="3">
    <source>
        <dbReference type="Google" id="ProtNLM"/>
    </source>
</evidence>
<keyword evidence="2" id="KW-1185">Reference proteome</keyword>
<proteinExistence type="predicted"/>
<accession>B8GFL2</accession>
<dbReference type="Proteomes" id="UP000002457">
    <property type="component" value="Chromosome"/>
</dbReference>
<dbReference type="Pfam" id="PF04322">
    <property type="entry name" value="DUF473"/>
    <property type="match status" value="1"/>
</dbReference>
<dbReference type="AlphaFoldDB" id="B8GFL2"/>
<dbReference type="RefSeq" id="WP_012617379.1">
    <property type="nucleotide sequence ID" value="NC_011832.1"/>
</dbReference>
<dbReference type="InterPro" id="IPR007417">
    <property type="entry name" value="DUF473"/>
</dbReference>
<dbReference type="HOGENOM" id="CLU_144580_1_0_2"/>
<dbReference type="KEGG" id="mpl:Mpal_0693"/>
<dbReference type="STRING" id="521011.Mpal_0693"/>
<gene>
    <name evidence="1" type="ordered locus">Mpal_0693</name>
</gene>
<protein>
    <recommendedName>
        <fullName evidence="3">DUF473 domain-containing protein</fullName>
    </recommendedName>
</protein>
<reference evidence="1 2" key="1">
    <citation type="journal article" date="2015" name="Genome Announc.">
        <title>Complete Genome Sequence of Methanosphaerula palustris E1-9CT, a Hydrogenotrophic Methanogen Isolated from a Minerotrophic Fen Peatland.</title>
        <authorList>
            <person name="Cadillo-Quiroz H."/>
            <person name="Browne P."/>
            <person name="Kyrpides N."/>
            <person name="Woyke T."/>
            <person name="Goodwin L."/>
            <person name="Detter C."/>
            <person name="Yavitt J.B."/>
            <person name="Zinder S.H."/>
        </authorList>
    </citation>
    <scope>NUCLEOTIDE SEQUENCE [LARGE SCALE GENOMIC DNA]</scope>
    <source>
        <strain evidence="2">ATCC BAA-1556 / DSM 19958 / E1-9c</strain>
    </source>
</reference>
<dbReference type="OrthoDB" id="49941at2157"/>
<dbReference type="EMBL" id="CP001338">
    <property type="protein sequence ID" value="ACL16060.1"/>
    <property type="molecule type" value="Genomic_DNA"/>
</dbReference>
<sequence length="130" mass="14243">MKCAALTGISAEVIKELKRGRPRTLEVQSAHNVITVSGVDPGSHLFMTDVDRDDLAIGDNGIIVDVLSIGITMKRIIEFSYGSHFEERERMAARIQVRYCANSSVKEVSPLETIQPTTVEVLKVTCCHAG</sequence>
<evidence type="ECO:0000313" key="2">
    <source>
        <dbReference type="Proteomes" id="UP000002457"/>
    </source>
</evidence>
<evidence type="ECO:0000313" key="1">
    <source>
        <dbReference type="EMBL" id="ACL16060.1"/>
    </source>
</evidence>
<name>B8GFL2_METPE</name>
<organism evidence="1 2">
    <name type="scientific">Methanosphaerula palustris (strain ATCC BAA-1556 / DSM 19958 / E1-9c)</name>
    <dbReference type="NCBI Taxonomy" id="521011"/>
    <lineage>
        <taxon>Archaea</taxon>
        <taxon>Methanobacteriati</taxon>
        <taxon>Methanobacteriota</taxon>
        <taxon>Stenosarchaea group</taxon>
        <taxon>Methanomicrobia</taxon>
        <taxon>Methanomicrobiales</taxon>
        <taxon>Methanoregulaceae</taxon>
        <taxon>Methanosphaerula</taxon>
    </lineage>
</organism>